<evidence type="ECO:0000313" key="3">
    <source>
        <dbReference type="EMBL" id="KAK2578280.1"/>
    </source>
</evidence>
<dbReference type="AlphaFoldDB" id="A0AAD9REJ5"/>
<evidence type="ECO:0000256" key="1">
    <source>
        <dbReference type="SAM" id="Coils"/>
    </source>
</evidence>
<feature type="region of interest" description="Disordered" evidence="2">
    <location>
        <begin position="180"/>
        <end position="205"/>
    </location>
</feature>
<protein>
    <recommendedName>
        <fullName evidence="5">Gag-like protein</fullName>
    </recommendedName>
</protein>
<sequence>MGSEITMEQWKEHFIKQLDEMEEKYKGEKRRMDRVEETEEKATDDEIDLQINRLKKKKANVPSATPSTSKCIIVDDKILNLDTSSVSKNITGVMEETSSDDSANASVPLSLARMPTSVTATHAASSPKSDEFQNVRSPKSKKSKRSSPASESPSDPRPTVLTANKFAVLSSFSEIKNFPQTRSVAPPVGPPSAPKSPQFAASTKKPRPPPIYISGFDQNIPAFQKRMNADFGQDAYQAKFLGKRIRIQFFYFDNHNNFKESLFQSKVPFYTFSTSQDRALVMILRGLPLIPIPELLDEIKSKGLTPISCSVINNKNSQSSFALYKINFPVATSIHEVTKIGFLLKTRIYWEKFLSKRLYTRCFKCQAFGHSAFNCNLPDKCVKCAGFHATSTCQKSPDTPPKCVICLGEHTANFSKCPILLSYLDKRYKRQNSNSALLNVVKPLSHTPASITRSATVPSSNVSSSVLSGRSYADILRPKVNPSRVEFSASTNINNDFGKFQNLNSALKELNLLCNMDLMLNAVNQLVSRLRKCNSNLEKLQAFMEVAATLD</sequence>
<feature type="compositionally biased region" description="Polar residues" evidence="2">
    <location>
        <begin position="116"/>
        <end position="127"/>
    </location>
</feature>
<name>A0AAD9REJ5_9HYME</name>
<dbReference type="EMBL" id="JAIFRP010000461">
    <property type="protein sequence ID" value="KAK2578280.1"/>
    <property type="molecule type" value="Genomic_DNA"/>
</dbReference>
<comment type="caution">
    <text evidence="3">The sequence shown here is derived from an EMBL/GenBank/DDBJ whole genome shotgun (WGS) entry which is preliminary data.</text>
</comment>
<dbReference type="Proteomes" id="UP001258017">
    <property type="component" value="Unassembled WGS sequence"/>
</dbReference>
<organism evidence="3 4">
    <name type="scientific">Odynerus spinipes</name>
    <dbReference type="NCBI Taxonomy" id="1348599"/>
    <lineage>
        <taxon>Eukaryota</taxon>
        <taxon>Metazoa</taxon>
        <taxon>Ecdysozoa</taxon>
        <taxon>Arthropoda</taxon>
        <taxon>Hexapoda</taxon>
        <taxon>Insecta</taxon>
        <taxon>Pterygota</taxon>
        <taxon>Neoptera</taxon>
        <taxon>Endopterygota</taxon>
        <taxon>Hymenoptera</taxon>
        <taxon>Apocrita</taxon>
        <taxon>Aculeata</taxon>
        <taxon>Vespoidea</taxon>
        <taxon>Vespidae</taxon>
        <taxon>Eumeninae</taxon>
        <taxon>Odynerus</taxon>
    </lineage>
</organism>
<feature type="coiled-coil region" evidence="1">
    <location>
        <begin position="11"/>
        <end position="45"/>
    </location>
</feature>
<proteinExistence type="predicted"/>
<accession>A0AAD9REJ5</accession>
<keyword evidence="4" id="KW-1185">Reference proteome</keyword>
<keyword evidence="1" id="KW-0175">Coiled coil</keyword>
<evidence type="ECO:0000313" key="4">
    <source>
        <dbReference type="Proteomes" id="UP001258017"/>
    </source>
</evidence>
<evidence type="ECO:0000256" key="2">
    <source>
        <dbReference type="SAM" id="MobiDB-lite"/>
    </source>
</evidence>
<reference evidence="3" key="2">
    <citation type="journal article" date="2023" name="Commun. Biol.">
        <title>Intrasexual cuticular hydrocarbon dimorphism in a wasp sheds light on hydrocarbon biosynthesis genes in Hymenoptera.</title>
        <authorList>
            <person name="Moris V.C."/>
            <person name="Podsiadlowski L."/>
            <person name="Martin S."/>
            <person name="Oeyen J.P."/>
            <person name="Donath A."/>
            <person name="Petersen M."/>
            <person name="Wilbrandt J."/>
            <person name="Misof B."/>
            <person name="Liedtke D."/>
            <person name="Thamm M."/>
            <person name="Scheiner R."/>
            <person name="Schmitt T."/>
            <person name="Niehuis O."/>
        </authorList>
    </citation>
    <scope>NUCLEOTIDE SEQUENCE</scope>
    <source>
        <strain evidence="3">GBR_01_08_01A</strain>
    </source>
</reference>
<gene>
    <name evidence="3" type="ORF">KPH14_012229</name>
</gene>
<feature type="region of interest" description="Disordered" evidence="2">
    <location>
        <begin position="116"/>
        <end position="160"/>
    </location>
</feature>
<reference evidence="3" key="1">
    <citation type="submission" date="2021-08" db="EMBL/GenBank/DDBJ databases">
        <authorList>
            <person name="Misof B."/>
            <person name="Oliver O."/>
            <person name="Podsiadlowski L."/>
            <person name="Donath A."/>
            <person name="Peters R."/>
            <person name="Mayer C."/>
            <person name="Rust J."/>
            <person name="Gunkel S."/>
            <person name="Lesny P."/>
            <person name="Martin S."/>
            <person name="Oeyen J.P."/>
            <person name="Petersen M."/>
            <person name="Panagiotis P."/>
            <person name="Wilbrandt J."/>
            <person name="Tanja T."/>
        </authorList>
    </citation>
    <scope>NUCLEOTIDE SEQUENCE</scope>
    <source>
        <strain evidence="3">GBR_01_08_01A</strain>
        <tissue evidence="3">Thorax + abdomen</tissue>
    </source>
</reference>
<evidence type="ECO:0008006" key="5">
    <source>
        <dbReference type="Google" id="ProtNLM"/>
    </source>
</evidence>